<feature type="compositionally biased region" description="Acidic residues" evidence="2">
    <location>
        <begin position="1522"/>
        <end position="1532"/>
    </location>
</feature>
<sequence length="1729" mass="189403">MKLKLQVVLIPVNQAEIPTLGILSYKKFLHLTDPVSTVGEVCDALIERYNKLYPEADKLQIEGVQDNNTCDLDPDFAAGDVFLSGDIVRVLVDNLLPSYSRETSTILPDSTTGDISNISRKRGDVSELNDSRLMKKSRTIWGIRQESPAAEDGSTFSNAAATAENSINKSPVSLPPPPEQQTPSSKIIPQKKASPASNSGKRITSGMLQMPAEQQADERNTENNGTKVSPADAACQSPEVDEIDDGTESDDLVSNRLLKHTRKSEITQKSNTSTAAPVHATKLDPPPPVLGKTPSKKEPLNTLTPYNNRQAPQQPVSNAVSSQIPNVTKNINTLPSEARQNRLLNSSQAQTYQQNSPQSNAVPFAPSTSYPFRQVPNQPSQHLTHIYGYPTNLVGQPPYAVQQPQSLANDSNLHHNNNVPPKLAQEYPARHLMSYTPGEQPPQQKADLGPYKQGLDPQQAPTNHPTLSNHISNQQSTRLTQAQTTGDRHLSHLPGVQGQTHLKNPQISQSKGISVASSQDTLQPLPVINKAYYVTSPVENQKMQESFKRQVDRVVDDAVKQQELLKQQGDAAIKEVEQKVAEESRRKEEKRRVEEEMKKAEANRILQPAEELRRLIELSVSEQELRDKKLLIQKKLEQRHELAREQEALRQKELELDAALRKQDDLRRQAELKKQVELRQEEALRQQEQTKEQFRKQKEASEAAPSNTISTAQPSDQAGTSLIPSDATVRPASSLGGLTPTVAVLPRPDEPPAESNGSTQTSAPQKRQEEHVENIDKTGRSKEHHDGPSLTKDEVLSLFKNNSMRVPSRITKKLAPSQPDTANFLAREEEHKRKIREENIARNAAEIESRRRSATAAVATTSRSLRSRVTIGGVPNFENNLDNLEDEKEKEKEKLKEIRANNLPSPFKSFASKSKLSSIYVKMKKLDAKITSQHKVQTQAVKSEPTTPKLLRTADPTSDDTNESSPSKAAAADNDSSVQNSDERSSEQSDENFLGEEGQEKSKIRDNQIDDERSELSQSEEGEEEEDVELQDAAAASDSSPDVVIDSSVGHDSSASENETPAYSRSEKRKPSNSGARKAARVVDLEDENSISQPIKRPRGRPRRSLRKSPVQPRSSLRTRSSGPEVIDLDSSSESGSEEENSGDLIANSNEKNIEVENDLTLSSSSSSSDEESSSSGQEESAKDDAGESNETSKLPETASKDHEGKKDNTASYENTDKEDEETAEDTHDESKISLNAPIGEANEGNESHQRSLSEYASASSKSASPERIQEQAHGSQKGKSSEESSENLKLEGSNAKDEDEQLLKSSSEEMIVEESKLTDAVTRDGTSDSDEANTDQEQESSKQSSIPRNPPIEEEQSTPIAKVTSSKKGKVDTLMLVNALTKLPRQTIKNPKSTDDTTKALPPKRSAPEEVDEPKTKKLKLALIHRDPAKMKEGKSPEPGSSVVDASSTSGSSSSASSSESSEPSSSESSSSESTSSSEESDDEDEDKEEKEKDAVEDQVVRSTKDEKSKDSKDSSSDSSSDSDSESESGNEADKKPTPVTKASKPALVSLVSSRMLKKKFGSLTKPTTKPMKAPSPPVHRHDEGVRTITIDTPFSKSSDEDEKKAKAKTKPPASSATKLTKLNSLDDLQKRGLPDVRDAKFSAEEKSSVKMGSSSNKNDSGRSSENSGSDSSGDSDSDSALSSDEKEEEQDTKFATQKSLARDAEVKKKKKKKDDGFELMMRHAPKA</sequence>
<organism evidence="4 5">
    <name type="scientific">Candidozyma auris</name>
    <name type="common">Yeast</name>
    <name type="synonym">Candida auris</name>
    <dbReference type="NCBI Taxonomy" id="498019"/>
    <lineage>
        <taxon>Eukaryota</taxon>
        <taxon>Fungi</taxon>
        <taxon>Dikarya</taxon>
        <taxon>Ascomycota</taxon>
        <taxon>Saccharomycotina</taxon>
        <taxon>Pichiomycetes</taxon>
        <taxon>Metschnikowiaceae</taxon>
        <taxon>Candidozyma</taxon>
    </lineage>
</organism>
<keyword evidence="1" id="KW-0175">Coiled coil</keyword>
<feature type="compositionally biased region" description="Basic and acidic residues" evidence="2">
    <location>
        <begin position="1280"/>
        <end position="1290"/>
    </location>
</feature>
<protein>
    <recommendedName>
        <fullName evidence="3">Nucleolar protein Dnt1-like N-terminal domain-containing protein</fullName>
    </recommendedName>
</protein>
<feature type="compositionally biased region" description="Basic and acidic residues" evidence="2">
    <location>
        <begin position="1199"/>
        <end position="1209"/>
    </location>
</feature>
<feature type="compositionally biased region" description="Basic and acidic residues" evidence="2">
    <location>
        <begin position="998"/>
        <end position="1015"/>
    </location>
</feature>
<feature type="compositionally biased region" description="Basic and acidic residues" evidence="2">
    <location>
        <begin position="1491"/>
        <end position="1517"/>
    </location>
</feature>
<evidence type="ECO:0000313" key="5">
    <source>
        <dbReference type="Proteomes" id="UP000037122"/>
    </source>
</evidence>
<feature type="region of interest" description="Disordered" evidence="2">
    <location>
        <begin position="678"/>
        <end position="796"/>
    </location>
</feature>
<feature type="compositionally biased region" description="Polar residues" evidence="2">
    <location>
        <begin position="301"/>
        <end position="326"/>
    </location>
</feature>
<feature type="compositionally biased region" description="Polar residues" evidence="2">
    <location>
        <begin position="459"/>
        <end position="485"/>
    </location>
</feature>
<feature type="compositionally biased region" description="Acidic residues" evidence="2">
    <location>
        <begin position="239"/>
        <end position="251"/>
    </location>
</feature>
<feature type="compositionally biased region" description="Polar residues" evidence="2">
    <location>
        <begin position="1112"/>
        <end position="1122"/>
    </location>
</feature>
<feature type="coiled-coil region" evidence="1">
    <location>
        <begin position="573"/>
        <end position="603"/>
    </location>
</feature>
<feature type="compositionally biased region" description="Low complexity" evidence="2">
    <location>
        <begin position="1440"/>
        <end position="1479"/>
    </location>
</feature>
<feature type="compositionally biased region" description="Basic residues" evidence="2">
    <location>
        <begin position="1096"/>
        <end position="1107"/>
    </location>
</feature>
<feature type="compositionally biased region" description="Basic and acidic residues" evidence="2">
    <location>
        <begin position="678"/>
        <end position="701"/>
    </location>
</feature>
<dbReference type="Pfam" id="PF10407">
    <property type="entry name" value="Cytokin_check_N"/>
    <property type="match status" value="1"/>
</dbReference>
<feature type="compositionally biased region" description="Low complexity" evidence="2">
    <location>
        <begin position="1032"/>
        <end position="1048"/>
    </location>
</feature>
<feature type="compositionally biased region" description="Low complexity" evidence="2">
    <location>
        <begin position="1253"/>
        <end position="1264"/>
    </location>
</feature>
<evidence type="ECO:0000256" key="2">
    <source>
        <dbReference type="SAM" id="MobiDB-lite"/>
    </source>
</evidence>
<comment type="caution">
    <text evidence="4">The sequence shown here is derived from an EMBL/GenBank/DDBJ whole genome shotgun (WGS) entry which is preliminary data.</text>
</comment>
<dbReference type="VEuPathDB" id="FungiDB:CJJ09_004294"/>
<evidence type="ECO:0000259" key="3">
    <source>
        <dbReference type="Pfam" id="PF10407"/>
    </source>
</evidence>
<dbReference type="VEuPathDB" id="FungiDB:CJI96_0003849"/>
<feature type="compositionally biased region" description="Polar residues" evidence="2">
    <location>
        <begin position="755"/>
        <end position="765"/>
    </location>
</feature>
<dbReference type="EMBL" id="LGST01000008">
    <property type="protein sequence ID" value="KNE01865.1"/>
    <property type="molecule type" value="Genomic_DNA"/>
</dbReference>
<dbReference type="Proteomes" id="UP000037122">
    <property type="component" value="Unassembled WGS sequence"/>
</dbReference>
<feature type="compositionally biased region" description="Polar residues" evidence="2">
    <location>
        <begin position="347"/>
        <end position="383"/>
    </location>
</feature>
<dbReference type="InterPro" id="IPR018844">
    <property type="entry name" value="Dnt1-like_N"/>
</dbReference>
<feature type="region of interest" description="Disordered" evidence="2">
    <location>
        <begin position="167"/>
        <end position="326"/>
    </location>
</feature>
<dbReference type="VEuPathDB" id="FungiDB:CJI97_005143"/>
<feature type="region of interest" description="Disordered" evidence="2">
    <location>
        <begin position="347"/>
        <end position="384"/>
    </location>
</feature>
<feature type="domain" description="Nucleolar protein Dnt1-like N-terminal" evidence="3">
    <location>
        <begin position="25"/>
        <end position="94"/>
    </location>
</feature>
<feature type="compositionally biased region" description="Basic and acidic residues" evidence="2">
    <location>
        <begin position="1314"/>
        <end position="1327"/>
    </location>
</feature>
<feature type="compositionally biased region" description="Polar residues" evidence="2">
    <location>
        <begin position="1050"/>
        <end position="1063"/>
    </location>
</feature>
<proteinExistence type="predicted"/>
<feature type="compositionally biased region" description="Polar residues" evidence="2">
    <location>
        <begin position="106"/>
        <end position="118"/>
    </location>
</feature>
<accession>A0A0L0P6K1</accession>
<feature type="compositionally biased region" description="Basic and acidic residues" evidence="2">
    <location>
        <begin position="1425"/>
        <end position="1437"/>
    </location>
</feature>
<feature type="compositionally biased region" description="Basic and acidic residues" evidence="2">
    <location>
        <begin position="887"/>
        <end position="899"/>
    </location>
</feature>
<feature type="compositionally biased region" description="Acidic residues" evidence="2">
    <location>
        <begin position="1018"/>
        <end position="1030"/>
    </location>
</feature>
<gene>
    <name evidence="4" type="ORF">QG37_01208</name>
</gene>
<dbReference type="VEuPathDB" id="FungiDB:B9J08_005059"/>
<dbReference type="VEuPathDB" id="FungiDB:CJJ07_000482"/>
<feature type="compositionally biased region" description="Basic and acidic residues" evidence="2">
    <location>
        <begin position="766"/>
        <end position="795"/>
    </location>
</feature>
<dbReference type="VEuPathDB" id="FungiDB:QG37_01208"/>
<feature type="compositionally biased region" description="Basic and acidic residues" evidence="2">
    <location>
        <begin position="1629"/>
        <end position="1650"/>
    </location>
</feature>
<feature type="region of interest" description="Disordered" evidence="2">
    <location>
        <begin position="1560"/>
        <end position="1729"/>
    </location>
</feature>
<feature type="compositionally biased region" description="Polar residues" evidence="2">
    <location>
        <begin position="930"/>
        <end position="946"/>
    </location>
</feature>
<feature type="compositionally biased region" description="Polar residues" evidence="2">
    <location>
        <begin position="1358"/>
        <end position="1367"/>
    </location>
</feature>
<feature type="compositionally biased region" description="Acidic residues" evidence="2">
    <location>
        <begin position="1480"/>
        <end position="1490"/>
    </location>
</feature>
<feature type="region of interest" description="Disordered" evidence="2">
    <location>
        <begin position="929"/>
        <end position="1548"/>
    </location>
</feature>
<feature type="region of interest" description="Disordered" evidence="2">
    <location>
        <begin position="884"/>
        <end position="909"/>
    </location>
</feature>
<feature type="compositionally biased region" description="Low complexity" evidence="2">
    <location>
        <begin position="1163"/>
        <end position="1179"/>
    </location>
</feature>
<feature type="compositionally biased region" description="Polar residues" evidence="2">
    <location>
        <begin position="704"/>
        <end position="723"/>
    </location>
</feature>
<feature type="compositionally biased region" description="Low complexity" evidence="2">
    <location>
        <begin position="1654"/>
        <end position="1684"/>
    </location>
</feature>
<reference evidence="5" key="1">
    <citation type="journal article" date="2015" name="BMC Genomics">
        <title>Draft genome of a commonly misdiagnosed multidrug resistant pathogen Candida auris.</title>
        <authorList>
            <person name="Chatterjee S."/>
            <person name="Alampalli S.V."/>
            <person name="Nageshan R.K."/>
            <person name="Chettiar S.T."/>
            <person name="Joshi S."/>
            <person name="Tatu U.S."/>
        </authorList>
    </citation>
    <scope>NUCLEOTIDE SEQUENCE [LARGE SCALE GENOMIC DNA]</scope>
    <source>
        <strain evidence="5">6684</strain>
    </source>
</reference>
<dbReference type="VEuPathDB" id="FungiDB:CJJ09_004295"/>
<name>A0A0L0P6K1_CANAR</name>
<feature type="region of interest" description="Disordered" evidence="2">
    <location>
        <begin position="106"/>
        <end position="126"/>
    </location>
</feature>
<evidence type="ECO:0000256" key="1">
    <source>
        <dbReference type="SAM" id="Coils"/>
    </source>
</evidence>
<feature type="compositionally biased region" description="Acidic residues" evidence="2">
    <location>
        <begin position="1328"/>
        <end position="1339"/>
    </location>
</feature>
<evidence type="ECO:0000313" key="4">
    <source>
        <dbReference type="EMBL" id="KNE01865.1"/>
    </source>
</evidence>
<feature type="region of interest" description="Disordered" evidence="2">
    <location>
        <begin position="433"/>
        <end position="502"/>
    </location>
</feature>